<dbReference type="Pfam" id="PF13560">
    <property type="entry name" value="HTH_31"/>
    <property type="match status" value="1"/>
</dbReference>
<dbReference type="CDD" id="cd00093">
    <property type="entry name" value="HTH_XRE"/>
    <property type="match status" value="1"/>
</dbReference>
<dbReference type="RefSeq" id="WP_154791789.1">
    <property type="nucleotide sequence ID" value="NZ_WMBB01000023.1"/>
</dbReference>
<dbReference type="EMBL" id="WMBB01000023">
    <property type="protein sequence ID" value="MTE17377.1"/>
    <property type="molecule type" value="Genomic_DNA"/>
</dbReference>
<evidence type="ECO:0000313" key="2">
    <source>
        <dbReference type="EMBL" id="MTE17377.1"/>
    </source>
</evidence>
<name>A0A6I3L657_9NOCA</name>
<dbReference type="InterPro" id="IPR001387">
    <property type="entry name" value="Cro/C1-type_HTH"/>
</dbReference>
<evidence type="ECO:0000313" key="3">
    <source>
        <dbReference type="Proteomes" id="UP000432464"/>
    </source>
</evidence>
<dbReference type="GO" id="GO:0003677">
    <property type="term" value="F:DNA binding"/>
    <property type="evidence" value="ECO:0007669"/>
    <property type="project" value="InterPro"/>
</dbReference>
<comment type="caution">
    <text evidence="2">The sequence shown here is derived from an EMBL/GenBank/DDBJ whole genome shotgun (WGS) entry which is preliminary data.</text>
</comment>
<proteinExistence type="predicted"/>
<sequence length="292" mass="32927">MPENTSTLTRRQLGRYLREAREAAKLTLSQAAKVMEWGTSTLQRIEVGETAKIRIHDLDKLISLYEVDDHWAVTLRAMAQQAAVKSWYHEFGSVIPEDFRLYVDMEYNARIVTSFQPDLVPGLLQTRPYARVLTSAAYPDDDEDKLGGRLELKARRQRAITRDVNPVQFNVILGETVLRRVIGGPRVMANQLECLATASTRPNVSLRVLPFSAGMPTGRQTGPFVILEAKLDSRGDPVEPPTVYGEGFSTDMYTEKSDIVESYASAFRTLQRAALDEMSSRQLVRDAVREYL</sequence>
<dbReference type="Gene3D" id="1.10.260.40">
    <property type="entry name" value="lambda repressor-like DNA-binding domains"/>
    <property type="match status" value="1"/>
</dbReference>
<reference evidence="2 3" key="1">
    <citation type="submission" date="2019-11" db="EMBL/GenBank/DDBJ databases">
        <title>Nocardia sp. nov. CT2-14 isolated from soil.</title>
        <authorList>
            <person name="Kanchanasin P."/>
            <person name="Tanasupawat S."/>
            <person name="Yuki M."/>
            <person name="Kudo T."/>
        </authorList>
    </citation>
    <scope>NUCLEOTIDE SEQUENCE [LARGE SCALE GENOMIC DNA]</scope>
    <source>
        <strain evidence="2 3">CT2-14</strain>
    </source>
</reference>
<dbReference type="SMART" id="SM00530">
    <property type="entry name" value="HTH_XRE"/>
    <property type="match status" value="1"/>
</dbReference>
<dbReference type="Proteomes" id="UP000432464">
    <property type="component" value="Unassembled WGS sequence"/>
</dbReference>
<dbReference type="Pfam" id="PF19054">
    <property type="entry name" value="DUF5753"/>
    <property type="match status" value="1"/>
</dbReference>
<organism evidence="2 3">
    <name type="scientific">Nocardia aurantiaca</name>
    <dbReference type="NCBI Taxonomy" id="2675850"/>
    <lineage>
        <taxon>Bacteria</taxon>
        <taxon>Bacillati</taxon>
        <taxon>Actinomycetota</taxon>
        <taxon>Actinomycetes</taxon>
        <taxon>Mycobacteriales</taxon>
        <taxon>Nocardiaceae</taxon>
        <taxon>Nocardia</taxon>
    </lineage>
</organism>
<accession>A0A6I3L657</accession>
<keyword evidence="3" id="KW-1185">Reference proteome</keyword>
<dbReference type="InterPro" id="IPR010982">
    <property type="entry name" value="Lambda_DNA-bd_dom_sf"/>
</dbReference>
<evidence type="ECO:0000259" key="1">
    <source>
        <dbReference type="PROSITE" id="PS50943"/>
    </source>
</evidence>
<dbReference type="AlphaFoldDB" id="A0A6I3L657"/>
<protein>
    <submittedName>
        <fullName evidence="2">Helix-turn-helix domain-containing protein</fullName>
    </submittedName>
</protein>
<dbReference type="PROSITE" id="PS50943">
    <property type="entry name" value="HTH_CROC1"/>
    <property type="match status" value="1"/>
</dbReference>
<feature type="domain" description="HTH cro/C1-type" evidence="1">
    <location>
        <begin position="17"/>
        <end position="72"/>
    </location>
</feature>
<gene>
    <name evidence="2" type="ORF">GLP40_32160</name>
</gene>
<dbReference type="InterPro" id="IPR043917">
    <property type="entry name" value="DUF5753"/>
</dbReference>
<dbReference type="SUPFAM" id="SSF47413">
    <property type="entry name" value="lambda repressor-like DNA-binding domains"/>
    <property type="match status" value="1"/>
</dbReference>